<feature type="compositionally biased region" description="Basic residues" evidence="1">
    <location>
        <begin position="26"/>
        <end position="44"/>
    </location>
</feature>
<feature type="compositionally biased region" description="Acidic residues" evidence="1">
    <location>
        <begin position="241"/>
        <end position="251"/>
    </location>
</feature>
<reference evidence="2" key="1">
    <citation type="journal article" date="2020" name="Stud. Mycol.">
        <title>101 Dothideomycetes genomes: a test case for predicting lifestyles and emergence of pathogens.</title>
        <authorList>
            <person name="Haridas S."/>
            <person name="Albert R."/>
            <person name="Binder M."/>
            <person name="Bloem J."/>
            <person name="Labutti K."/>
            <person name="Salamov A."/>
            <person name="Andreopoulos B."/>
            <person name="Baker S."/>
            <person name="Barry K."/>
            <person name="Bills G."/>
            <person name="Bluhm B."/>
            <person name="Cannon C."/>
            <person name="Castanera R."/>
            <person name="Culley D."/>
            <person name="Daum C."/>
            <person name="Ezra D."/>
            <person name="Gonzalez J."/>
            <person name="Henrissat B."/>
            <person name="Kuo A."/>
            <person name="Liang C."/>
            <person name="Lipzen A."/>
            <person name="Lutzoni F."/>
            <person name="Magnuson J."/>
            <person name="Mondo S."/>
            <person name="Nolan M."/>
            <person name="Ohm R."/>
            <person name="Pangilinan J."/>
            <person name="Park H.-J."/>
            <person name="Ramirez L."/>
            <person name="Alfaro M."/>
            <person name="Sun H."/>
            <person name="Tritt A."/>
            <person name="Yoshinaga Y."/>
            <person name="Zwiers L.-H."/>
            <person name="Turgeon B."/>
            <person name="Goodwin S."/>
            <person name="Spatafora J."/>
            <person name="Crous P."/>
            <person name="Grigoriev I."/>
        </authorList>
    </citation>
    <scope>NUCLEOTIDE SEQUENCE</scope>
    <source>
        <strain evidence="2">SCOH1-5</strain>
    </source>
</reference>
<dbReference type="InterPro" id="IPR024526">
    <property type="entry name" value="DUF3807"/>
</dbReference>
<dbReference type="Pfam" id="PF12720">
    <property type="entry name" value="DUF3807"/>
    <property type="match status" value="1"/>
</dbReference>
<evidence type="ECO:0000313" key="3">
    <source>
        <dbReference type="Proteomes" id="UP000799539"/>
    </source>
</evidence>
<dbReference type="OrthoDB" id="5422320at2759"/>
<dbReference type="EMBL" id="ML992662">
    <property type="protein sequence ID" value="KAF2217536.1"/>
    <property type="molecule type" value="Genomic_DNA"/>
</dbReference>
<dbReference type="PANTHER" id="PTHR40642">
    <property type="entry name" value="YALI0F31295P"/>
    <property type="match status" value="1"/>
</dbReference>
<feature type="compositionally biased region" description="Low complexity" evidence="1">
    <location>
        <begin position="183"/>
        <end position="195"/>
    </location>
</feature>
<evidence type="ECO:0000313" key="2">
    <source>
        <dbReference type="EMBL" id="KAF2217536.1"/>
    </source>
</evidence>
<sequence length="251" mass="28830">MRPSQISPADMVDASNDNARPLPRSKLSKNQKSRAAKARNKFKKSLPQITEDNLLHFQLMHFGDDTKPNEWFVDADKALNFELQYEQDDGLGHYEDGVKRTLTDEQIAVFRRTELWQMKRAQELLQREQRDAGQARSEQEGRAASPASDVSSLEDELLAFASAQHKDSPSTLAPPPPKQRQHSQSARSEATSSSTGPKKRRRTQDVPYKQRHKRKWEGYINSNDPIEGSVTHRRLAREMDDQQNETIEMDY</sequence>
<name>A0A6A6FVP0_9PEZI</name>
<feature type="region of interest" description="Disordered" evidence="1">
    <location>
        <begin position="1"/>
        <end position="45"/>
    </location>
</feature>
<organism evidence="2 3">
    <name type="scientific">Cercospora zeae-maydis SCOH1-5</name>
    <dbReference type="NCBI Taxonomy" id="717836"/>
    <lineage>
        <taxon>Eukaryota</taxon>
        <taxon>Fungi</taxon>
        <taxon>Dikarya</taxon>
        <taxon>Ascomycota</taxon>
        <taxon>Pezizomycotina</taxon>
        <taxon>Dothideomycetes</taxon>
        <taxon>Dothideomycetidae</taxon>
        <taxon>Mycosphaerellales</taxon>
        <taxon>Mycosphaerellaceae</taxon>
        <taxon>Cercospora</taxon>
    </lineage>
</organism>
<evidence type="ECO:0000256" key="1">
    <source>
        <dbReference type="SAM" id="MobiDB-lite"/>
    </source>
</evidence>
<dbReference type="Proteomes" id="UP000799539">
    <property type="component" value="Unassembled WGS sequence"/>
</dbReference>
<keyword evidence="3" id="KW-1185">Reference proteome</keyword>
<accession>A0A6A6FVP0</accession>
<protein>
    <submittedName>
        <fullName evidence="2">Uncharacterized protein</fullName>
    </submittedName>
</protein>
<dbReference type="PANTHER" id="PTHR40642:SF1">
    <property type="entry name" value="YALI0F31295P"/>
    <property type="match status" value="1"/>
</dbReference>
<feature type="region of interest" description="Disordered" evidence="1">
    <location>
        <begin position="164"/>
        <end position="251"/>
    </location>
</feature>
<dbReference type="AlphaFoldDB" id="A0A6A6FVP0"/>
<feature type="compositionally biased region" description="Basic and acidic residues" evidence="1">
    <location>
        <begin position="127"/>
        <end position="141"/>
    </location>
</feature>
<proteinExistence type="predicted"/>
<feature type="region of interest" description="Disordered" evidence="1">
    <location>
        <begin position="127"/>
        <end position="152"/>
    </location>
</feature>
<gene>
    <name evidence="2" type="ORF">CERZMDRAFT_80270</name>
</gene>